<evidence type="ECO:0000256" key="1">
    <source>
        <dbReference type="ARBA" id="ARBA00001946"/>
    </source>
</evidence>
<dbReference type="AlphaFoldDB" id="W6RXX3"/>
<dbReference type="GO" id="GO:0046872">
    <property type="term" value="F:metal ion binding"/>
    <property type="evidence" value="ECO:0007669"/>
    <property type="project" value="UniProtKB-KW"/>
</dbReference>
<comment type="function">
    <text evidence="9">Part of a heterotetrameric complex that catalyzes the two-step biosynthesis of anthranilate, an intermediate in the biosynthesis of L-tryptophan. In the first step, the glutamine-binding beta subunit (TrpG) of anthranilate synthase (AS) provides the glutamine amidotransferase activity which generates ammonia as a substrate that, along with chorismate, is used in the second step, catalyzed by the large alpha subunit of AS (TrpE) to produce anthranilate. In the absence of TrpG, TrpE can synthesize anthranilate directly from chorismate and high concentrations of ammonia.</text>
</comment>
<comment type="cofactor">
    <cofactor evidence="1">
        <name>Mg(2+)</name>
        <dbReference type="ChEBI" id="CHEBI:18420"/>
    </cofactor>
</comment>
<evidence type="ECO:0000256" key="9">
    <source>
        <dbReference type="ARBA" id="ARBA00025634"/>
    </source>
</evidence>
<keyword evidence="8" id="KW-0456">Lyase</keyword>
<comment type="subunit">
    <text evidence="2">Heterotetramer consisting of two non-identical subunits: a beta subunit (TrpG) and a large alpha subunit (TrpE).</text>
</comment>
<evidence type="ECO:0000313" key="13">
    <source>
        <dbReference type="EMBL" id="CDM68459.1"/>
    </source>
</evidence>
<keyword evidence="6" id="KW-0479">Metal-binding</keyword>
<evidence type="ECO:0000256" key="10">
    <source>
        <dbReference type="ARBA" id="ARBA00047683"/>
    </source>
</evidence>
<dbReference type="PANTHER" id="PTHR11236">
    <property type="entry name" value="AMINOBENZOATE/ANTHRANILATE SYNTHASE"/>
    <property type="match status" value="1"/>
</dbReference>
<evidence type="ECO:0000256" key="7">
    <source>
        <dbReference type="ARBA" id="ARBA00022842"/>
    </source>
</evidence>
<evidence type="ECO:0000256" key="8">
    <source>
        <dbReference type="ARBA" id="ARBA00023239"/>
    </source>
</evidence>
<evidence type="ECO:0000259" key="11">
    <source>
        <dbReference type="Pfam" id="PF00425"/>
    </source>
</evidence>
<dbReference type="InterPro" id="IPR019999">
    <property type="entry name" value="Anth_synth_I-like"/>
</dbReference>
<dbReference type="Pfam" id="PF04715">
    <property type="entry name" value="Anth_synt_I_N"/>
    <property type="match status" value="1"/>
</dbReference>
<dbReference type="OrthoDB" id="9803598at2"/>
<dbReference type="GO" id="GO:0004049">
    <property type="term" value="F:anthranilate synthase activity"/>
    <property type="evidence" value="ECO:0007669"/>
    <property type="project" value="UniProtKB-EC"/>
</dbReference>
<proteinExistence type="predicted"/>
<dbReference type="EMBL" id="HG917868">
    <property type="protein sequence ID" value="CDM68459.1"/>
    <property type="molecule type" value="Genomic_DNA"/>
</dbReference>
<comment type="catalytic activity">
    <reaction evidence="10">
        <text>chorismate + L-glutamine = anthranilate + pyruvate + L-glutamate + H(+)</text>
        <dbReference type="Rhea" id="RHEA:21732"/>
        <dbReference type="ChEBI" id="CHEBI:15361"/>
        <dbReference type="ChEBI" id="CHEBI:15378"/>
        <dbReference type="ChEBI" id="CHEBI:16567"/>
        <dbReference type="ChEBI" id="CHEBI:29748"/>
        <dbReference type="ChEBI" id="CHEBI:29985"/>
        <dbReference type="ChEBI" id="CHEBI:58359"/>
        <dbReference type="EC" id="4.1.3.27"/>
    </reaction>
</comment>
<feature type="domain" description="Chorismate-utilising enzyme C-terminal" evidence="11">
    <location>
        <begin position="184"/>
        <end position="437"/>
    </location>
</feature>
<dbReference type="SUPFAM" id="SSF56322">
    <property type="entry name" value="ADC synthase"/>
    <property type="match status" value="1"/>
</dbReference>
<accession>W6RXX3</accession>
<dbReference type="STRING" id="1216932.CM240_1296"/>
<keyword evidence="13" id="KW-0032">Aminotransferase</keyword>
<dbReference type="PRINTS" id="PR00095">
    <property type="entry name" value="ANTSNTHASEI"/>
</dbReference>
<evidence type="ECO:0000256" key="4">
    <source>
        <dbReference type="ARBA" id="ARBA00020653"/>
    </source>
</evidence>
<evidence type="ECO:0000256" key="3">
    <source>
        <dbReference type="ARBA" id="ARBA00013139"/>
    </source>
</evidence>
<dbReference type="InterPro" id="IPR005801">
    <property type="entry name" value="ADC_synthase"/>
</dbReference>
<reference evidence="13 14" key="1">
    <citation type="submission" date="2013-11" db="EMBL/GenBank/DDBJ databases">
        <title>Complete genome sequence of Clostridum sp. M2/40.</title>
        <authorList>
            <person name="Wibberg D."/>
            <person name="Puehler A."/>
            <person name="Schlueter A."/>
        </authorList>
    </citation>
    <scope>NUCLEOTIDE SEQUENCE [LARGE SCALE GENOMIC DNA]</scope>
    <source>
        <strain evidence="14">M2/40</strain>
    </source>
</reference>
<evidence type="ECO:0000256" key="2">
    <source>
        <dbReference type="ARBA" id="ARBA00011575"/>
    </source>
</evidence>
<name>W6RXX3_9CLOT</name>
<dbReference type="GO" id="GO:0000162">
    <property type="term" value="P:L-tryptophan biosynthetic process"/>
    <property type="evidence" value="ECO:0007669"/>
    <property type="project" value="TreeGrafter"/>
</dbReference>
<evidence type="ECO:0000259" key="12">
    <source>
        <dbReference type="Pfam" id="PF04715"/>
    </source>
</evidence>
<dbReference type="Gene3D" id="3.60.120.10">
    <property type="entry name" value="Anthranilate synthase"/>
    <property type="match status" value="1"/>
</dbReference>
<evidence type="ECO:0000256" key="5">
    <source>
        <dbReference type="ARBA" id="ARBA00022679"/>
    </source>
</evidence>
<dbReference type="EC" id="2.6.1.85" evidence="3"/>
<organism evidence="13 14">
    <name type="scientific">Clostridium bornimense</name>
    <dbReference type="NCBI Taxonomy" id="1216932"/>
    <lineage>
        <taxon>Bacteria</taxon>
        <taxon>Bacillati</taxon>
        <taxon>Bacillota</taxon>
        <taxon>Clostridia</taxon>
        <taxon>Eubacteriales</taxon>
        <taxon>Clostridiaceae</taxon>
        <taxon>Clostridium</taxon>
    </lineage>
</organism>
<dbReference type="NCBIfam" id="TIGR00553">
    <property type="entry name" value="pabB"/>
    <property type="match status" value="1"/>
</dbReference>
<sequence length="446" mass="52009">MTKIKRLNKYVDEFDIFMRFHEYKDIAFLDSSLKDSRGRYSIIGLNSYLKVEIDDYLKVNDTIIEEDSFQYLNKLFKDNYEKNDTELPIISGAIGYFSYDFGRKIENLPTTAIDDTNIPKCILNFYDNFIIIDNKEKEIYVTAVGKLIDCDRSIDKIEKIIYSDYIIEDDKKEYCIEIKSNFERDQYLKTIDKVKNYIEEGDIYICNLTQRLKVKSNKKPIDVFSKLRRINPSPFGGYIDYDDFKIVSSSPERFLRMKNGYIETVPIKGTRRRGRNEEEDNILREELRNSEKDKSELLMIIDLERNDLSKVCKENSIKVKDLFSIEEYATVFHLVTKVTGKIREDKTVIDLIKATFPGGSITGAPKVRAMEIIEELEGVRRGIYTGVMGYITFDNSCDLSIIIRTILFKEDYGYIGVGGGITYESDRDFEFEETIQKARALLEAMK</sequence>
<gene>
    <name evidence="13" type="primary">pabB</name>
    <name evidence="13" type="ORF">CM240_1296</name>
</gene>
<evidence type="ECO:0000313" key="14">
    <source>
        <dbReference type="Proteomes" id="UP000019426"/>
    </source>
</evidence>
<dbReference type="KEGG" id="clt:CM240_1296"/>
<evidence type="ECO:0000256" key="6">
    <source>
        <dbReference type="ARBA" id="ARBA00022723"/>
    </source>
</evidence>
<keyword evidence="5 13" id="KW-0808">Transferase</keyword>
<feature type="domain" description="Anthranilate synthase component I N-terminal" evidence="12">
    <location>
        <begin position="15"/>
        <end position="141"/>
    </location>
</feature>
<dbReference type="PANTHER" id="PTHR11236:SF48">
    <property type="entry name" value="ISOCHORISMATE SYNTHASE MENF"/>
    <property type="match status" value="1"/>
</dbReference>
<dbReference type="Pfam" id="PF00425">
    <property type="entry name" value="Chorismate_bind"/>
    <property type="match status" value="1"/>
</dbReference>
<keyword evidence="7" id="KW-0460">Magnesium</keyword>
<dbReference type="InterPro" id="IPR005802">
    <property type="entry name" value="ADC_synth_comp_1"/>
</dbReference>
<dbReference type="InterPro" id="IPR015890">
    <property type="entry name" value="Chorismate_C"/>
</dbReference>
<dbReference type="RefSeq" id="WP_044037531.1">
    <property type="nucleotide sequence ID" value="NZ_HG917868.1"/>
</dbReference>
<protein>
    <recommendedName>
        <fullName evidence="4">Anthranilate synthase component 1</fullName>
        <ecNumber evidence="3">2.6.1.85</ecNumber>
    </recommendedName>
</protein>
<dbReference type="eggNOG" id="COG0147">
    <property type="taxonomic scope" value="Bacteria"/>
</dbReference>
<dbReference type="HOGENOM" id="CLU_006493_9_3_9"/>
<dbReference type="Proteomes" id="UP000019426">
    <property type="component" value="Chromosome M2/40_rep1"/>
</dbReference>
<dbReference type="GO" id="GO:0009396">
    <property type="term" value="P:folic acid-containing compound biosynthetic process"/>
    <property type="evidence" value="ECO:0007669"/>
    <property type="project" value="InterPro"/>
</dbReference>
<dbReference type="GO" id="GO:0046820">
    <property type="term" value="F:4-amino-4-deoxychorismate synthase activity"/>
    <property type="evidence" value="ECO:0007669"/>
    <property type="project" value="UniProtKB-EC"/>
</dbReference>
<dbReference type="InterPro" id="IPR006805">
    <property type="entry name" value="Anth_synth_I_N"/>
</dbReference>
<dbReference type="PATRIC" id="fig|1216932.3.peg.1293"/>
<keyword evidence="14" id="KW-1185">Reference proteome</keyword>